<proteinExistence type="predicted"/>
<sequence length="444" mass="50404">MFIIIPLFGSLAYRRCTNGMSKNILKHLKNIMKSKKGKGVSIKDLESSEERGVKQQHSSTHVTKEVEEERPQFPSIIPENMKFLYLKKSLVQKLLKTESSESKITGSFVRVPSTLTNDLQEKSYKLVQVTGVTNQNTDTMLQISDVPGEIPINLLSDANFTEEECEDLRKKMKVGLIRKPTMDEFQETAILLHDDLTNHKGEDTSINQTSRKQELAPVQETKVTFVPPGLEEVQSSKNVIASCFRSPMEEVLRLHLDELLEALKILLTASVASLNLNVARAIPDVIENLLDQASIFKREKVIMDETSSFDIEKQTLSKKYSFLVEDDSSSSTCEQNFVERKKMILDELRQLDDRKKLILEESRQIDDKIEGFTEELSQIDEKITDVKKYKEVEMKLKNIEREKLDVSKKLASASNYFHDHLKSHLLALLSIDGSSSGGPSILPN</sequence>
<evidence type="ECO:0000313" key="1">
    <source>
        <dbReference type="EMBL" id="KAI5669545.1"/>
    </source>
</evidence>
<comment type="caution">
    <text evidence="1">The sequence shown here is derived from an EMBL/GenBank/DDBJ whole genome shotgun (WGS) entry which is preliminary data.</text>
</comment>
<evidence type="ECO:0000313" key="2">
    <source>
        <dbReference type="Proteomes" id="UP001060085"/>
    </source>
</evidence>
<organism evidence="1 2">
    <name type="scientific">Catharanthus roseus</name>
    <name type="common">Madagascar periwinkle</name>
    <name type="synonym">Vinca rosea</name>
    <dbReference type="NCBI Taxonomy" id="4058"/>
    <lineage>
        <taxon>Eukaryota</taxon>
        <taxon>Viridiplantae</taxon>
        <taxon>Streptophyta</taxon>
        <taxon>Embryophyta</taxon>
        <taxon>Tracheophyta</taxon>
        <taxon>Spermatophyta</taxon>
        <taxon>Magnoliopsida</taxon>
        <taxon>eudicotyledons</taxon>
        <taxon>Gunneridae</taxon>
        <taxon>Pentapetalae</taxon>
        <taxon>asterids</taxon>
        <taxon>lamiids</taxon>
        <taxon>Gentianales</taxon>
        <taxon>Apocynaceae</taxon>
        <taxon>Rauvolfioideae</taxon>
        <taxon>Vinceae</taxon>
        <taxon>Catharanthinae</taxon>
        <taxon>Catharanthus</taxon>
    </lineage>
</organism>
<name>A0ACC0BA72_CATRO</name>
<protein>
    <submittedName>
        <fullName evidence="1">Uncharacterized protein</fullName>
    </submittedName>
</protein>
<dbReference type="EMBL" id="CM044704">
    <property type="protein sequence ID" value="KAI5669545.1"/>
    <property type="molecule type" value="Genomic_DNA"/>
</dbReference>
<gene>
    <name evidence="1" type="ORF">M9H77_19398</name>
</gene>
<reference evidence="2" key="1">
    <citation type="journal article" date="2023" name="Nat. Plants">
        <title>Single-cell RNA sequencing provides a high-resolution roadmap for understanding the multicellular compartmentation of specialized metabolism.</title>
        <authorList>
            <person name="Sun S."/>
            <person name="Shen X."/>
            <person name="Li Y."/>
            <person name="Li Y."/>
            <person name="Wang S."/>
            <person name="Li R."/>
            <person name="Zhang H."/>
            <person name="Shen G."/>
            <person name="Guo B."/>
            <person name="Wei J."/>
            <person name="Xu J."/>
            <person name="St-Pierre B."/>
            <person name="Chen S."/>
            <person name="Sun C."/>
        </authorList>
    </citation>
    <scope>NUCLEOTIDE SEQUENCE [LARGE SCALE GENOMIC DNA]</scope>
</reference>
<keyword evidence="2" id="KW-1185">Reference proteome</keyword>
<dbReference type="Proteomes" id="UP001060085">
    <property type="component" value="Linkage Group LG04"/>
</dbReference>
<accession>A0ACC0BA72</accession>